<evidence type="ECO:0000313" key="15">
    <source>
        <dbReference type="Proteomes" id="UP001216907"/>
    </source>
</evidence>
<dbReference type="Pfam" id="PF00672">
    <property type="entry name" value="HAMP"/>
    <property type="match status" value="1"/>
</dbReference>
<evidence type="ECO:0000256" key="8">
    <source>
        <dbReference type="ARBA" id="ARBA00022989"/>
    </source>
</evidence>
<feature type="domain" description="Histidine kinase" evidence="12">
    <location>
        <begin position="257"/>
        <end position="473"/>
    </location>
</feature>
<evidence type="ECO:0000256" key="1">
    <source>
        <dbReference type="ARBA" id="ARBA00000085"/>
    </source>
</evidence>
<dbReference type="InterPro" id="IPR003660">
    <property type="entry name" value="HAMP_dom"/>
</dbReference>
<dbReference type="PROSITE" id="PS50885">
    <property type="entry name" value="HAMP"/>
    <property type="match status" value="1"/>
</dbReference>
<gene>
    <name evidence="14" type="ORF">PZE19_09125</name>
</gene>
<dbReference type="InterPro" id="IPR004358">
    <property type="entry name" value="Sig_transdc_His_kin-like_C"/>
</dbReference>
<keyword evidence="15" id="KW-1185">Reference proteome</keyword>
<comment type="caution">
    <text evidence="14">The sequence shown here is derived from an EMBL/GenBank/DDBJ whole genome shotgun (WGS) entry which is preliminary data.</text>
</comment>
<evidence type="ECO:0000313" key="14">
    <source>
        <dbReference type="EMBL" id="MDG3003932.1"/>
    </source>
</evidence>
<dbReference type="PANTHER" id="PTHR45436:SF5">
    <property type="entry name" value="SENSOR HISTIDINE KINASE TRCS"/>
    <property type="match status" value="1"/>
</dbReference>
<evidence type="ECO:0000256" key="11">
    <source>
        <dbReference type="SAM" id="Phobius"/>
    </source>
</evidence>
<keyword evidence="5" id="KW-0808">Transferase</keyword>
<dbReference type="RefSeq" id="WP_277860276.1">
    <property type="nucleotide sequence ID" value="NZ_JARRAG010000001.1"/>
</dbReference>
<dbReference type="SMART" id="SM00388">
    <property type="entry name" value="HisKA"/>
    <property type="match status" value="1"/>
</dbReference>
<evidence type="ECO:0000256" key="7">
    <source>
        <dbReference type="ARBA" id="ARBA00022777"/>
    </source>
</evidence>
<protein>
    <recommendedName>
        <fullName evidence="3">histidine kinase</fullName>
        <ecNumber evidence="3">2.7.13.3</ecNumber>
    </recommendedName>
</protein>
<dbReference type="SMART" id="SM00387">
    <property type="entry name" value="HATPase_c"/>
    <property type="match status" value="1"/>
</dbReference>
<dbReference type="EMBL" id="JARRAG010000001">
    <property type="protein sequence ID" value="MDG3003932.1"/>
    <property type="molecule type" value="Genomic_DNA"/>
</dbReference>
<keyword evidence="14" id="KW-0547">Nucleotide-binding</keyword>
<dbReference type="InterPro" id="IPR005467">
    <property type="entry name" value="His_kinase_dom"/>
</dbReference>
<dbReference type="Pfam" id="PF02518">
    <property type="entry name" value="HATPase_c"/>
    <property type="match status" value="1"/>
</dbReference>
<dbReference type="SUPFAM" id="SSF47384">
    <property type="entry name" value="Homodimeric domain of signal transducing histidine kinase"/>
    <property type="match status" value="1"/>
</dbReference>
<keyword evidence="8 11" id="KW-1133">Transmembrane helix</keyword>
<dbReference type="PRINTS" id="PR00344">
    <property type="entry name" value="BCTRLSENSOR"/>
</dbReference>
<evidence type="ECO:0000256" key="9">
    <source>
        <dbReference type="ARBA" id="ARBA00023012"/>
    </source>
</evidence>
<dbReference type="InterPro" id="IPR036890">
    <property type="entry name" value="HATPase_C_sf"/>
</dbReference>
<evidence type="ECO:0000259" key="12">
    <source>
        <dbReference type="PROSITE" id="PS50109"/>
    </source>
</evidence>
<dbReference type="InterPro" id="IPR036097">
    <property type="entry name" value="HisK_dim/P_sf"/>
</dbReference>
<dbReference type="Gene3D" id="6.10.340.10">
    <property type="match status" value="1"/>
</dbReference>
<name>A0ABT6F8T3_9BACT</name>
<sequence length="486" mass="52733">MTLQARVSWFFLGALALVLVGFSTTLFFVSARYLHRRTEERVETILDTLAAAAEITSEGVEWEPDERSLTFGRRAPEGGFQWSVSDEHGRPIDGSTRQTILARRDLDRSLGGRRPVRATDDRGVGWVVGGRLLSPAQAGSTAEATLPKGFHAALLLQAAVATTDVEAALRNLALWLMGTSAGVWGLAFLGGRRLVRRALRPLTDMAEAAHAIRADDLSPRIPVSAAGDELGGIAGSLNAMLGRLQEAFERQRRFTGDASHQLRTPLTAIQGQVDLALRRDRDVEEYRRTLKVVQRKTKHLRRIVESLLFLARADHESSTPTLEVVDLSTWLPEHLMAWGEHPRAGDLRMEMSGAAPMPVKAQAALLAELVDNLVDNAVRHGEPGTPVAIAVTRRGPGIELSVEDRGPGVDAADVPHLFESFFQTEEARRRGSGGVGLGLSIVKRLARLFGATVEVESEPGRGARFVVRFPEAADETAVATATTTPA</sequence>
<dbReference type="InterPro" id="IPR050428">
    <property type="entry name" value="TCS_sensor_his_kinase"/>
</dbReference>
<dbReference type="EC" id="2.7.13.3" evidence="3"/>
<keyword evidence="6 11" id="KW-0812">Transmembrane</keyword>
<keyword evidence="7" id="KW-0418">Kinase</keyword>
<dbReference type="Gene3D" id="1.10.287.130">
    <property type="match status" value="1"/>
</dbReference>
<feature type="transmembrane region" description="Helical" evidence="11">
    <location>
        <begin position="7"/>
        <end position="29"/>
    </location>
</feature>
<evidence type="ECO:0000256" key="4">
    <source>
        <dbReference type="ARBA" id="ARBA00022553"/>
    </source>
</evidence>
<evidence type="ECO:0000256" key="2">
    <source>
        <dbReference type="ARBA" id="ARBA00004370"/>
    </source>
</evidence>
<dbReference type="Proteomes" id="UP001216907">
    <property type="component" value="Unassembled WGS sequence"/>
</dbReference>
<dbReference type="Gene3D" id="3.30.565.10">
    <property type="entry name" value="Histidine kinase-like ATPase, C-terminal domain"/>
    <property type="match status" value="1"/>
</dbReference>
<dbReference type="CDD" id="cd00082">
    <property type="entry name" value="HisKA"/>
    <property type="match status" value="1"/>
</dbReference>
<accession>A0ABT6F8T3</accession>
<evidence type="ECO:0000259" key="13">
    <source>
        <dbReference type="PROSITE" id="PS50885"/>
    </source>
</evidence>
<dbReference type="PROSITE" id="PS50109">
    <property type="entry name" value="HIS_KIN"/>
    <property type="match status" value="1"/>
</dbReference>
<proteinExistence type="predicted"/>
<dbReference type="CDD" id="cd00075">
    <property type="entry name" value="HATPase"/>
    <property type="match status" value="1"/>
</dbReference>
<dbReference type="InterPro" id="IPR003661">
    <property type="entry name" value="HisK_dim/P_dom"/>
</dbReference>
<dbReference type="InterPro" id="IPR003594">
    <property type="entry name" value="HATPase_dom"/>
</dbReference>
<keyword evidence="10 11" id="KW-0472">Membrane</keyword>
<dbReference type="SMART" id="SM00304">
    <property type="entry name" value="HAMP"/>
    <property type="match status" value="1"/>
</dbReference>
<keyword evidence="14" id="KW-0067">ATP-binding</keyword>
<comment type="subcellular location">
    <subcellularLocation>
        <location evidence="2">Membrane</location>
    </subcellularLocation>
</comment>
<keyword evidence="9" id="KW-0902">Two-component regulatory system</keyword>
<dbReference type="SUPFAM" id="SSF158472">
    <property type="entry name" value="HAMP domain-like"/>
    <property type="match status" value="1"/>
</dbReference>
<keyword evidence="4" id="KW-0597">Phosphoprotein</keyword>
<evidence type="ECO:0000256" key="10">
    <source>
        <dbReference type="ARBA" id="ARBA00023136"/>
    </source>
</evidence>
<comment type="catalytic activity">
    <reaction evidence="1">
        <text>ATP + protein L-histidine = ADP + protein N-phospho-L-histidine.</text>
        <dbReference type="EC" id="2.7.13.3"/>
    </reaction>
</comment>
<dbReference type="GO" id="GO:0005524">
    <property type="term" value="F:ATP binding"/>
    <property type="evidence" value="ECO:0007669"/>
    <property type="project" value="UniProtKB-KW"/>
</dbReference>
<dbReference type="SUPFAM" id="SSF55874">
    <property type="entry name" value="ATPase domain of HSP90 chaperone/DNA topoisomerase II/histidine kinase"/>
    <property type="match status" value="1"/>
</dbReference>
<feature type="domain" description="HAMP" evidence="13">
    <location>
        <begin position="196"/>
        <end position="249"/>
    </location>
</feature>
<dbReference type="Pfam" id="PF00512">
    <property type="entry name" value="HisKA"/>
    <property type="match status" value="1"/>
</dbReference>
<reference evidence="14 15" key="1">
    <citation type="submission" date="2023-03" db="EMBL/GenBank/DDBJ databases">
        <title>Paludisphaera mucosa sp. nov. a novel planctomycete from northern fen.</title>
        <authorList>
            <person name="Ivanova A."/>
        </authorList>
    </citation>
    <scope>NUCLEOTIDE SEQUENCE [LARGE SCALE GENOMIC DNA]</scope>
    <source>
        <strain evidence="14 15">Pla2</strain>
    </source>
</reference>
<dbReference type="CDD" id="cd06225">
    <property type="entry name" value="HAMP"/>
    <property type="match status" value="1"/>
</dbReference>
<evidence type="ECO:0000256" key="5">
    <source>
        <dbReference type="ARBA" id="ARBA00022679"/>
    </source>
</evidence>
<dbReference type="PANTHER" id="PTHR45436">
    <property type="entry name" value="SENSOR HISTIDINE KINASE YKOH"/>
    <property type="match status" value="1"/>
</dbReference>
<organism evidence="14 15">
    <name type="scientific">Paludisphaera mucosa</name>
    <dbReference type="NCBI Taxonomy" id="3030827"/>
    <lineage>
        <taxon>Bacteria</taxon>
        <taxon>Pseudomonadati</taxon>
        <taxon>Planctomycetota</taxon>
        <taxon>Planctomycetia</taxon>
        <taxon>Isosphaerales</taxon>
        <taxon>Isosphaeraceae</taxon>
        <taxon>Paludisphaera</taxon>
    </lineage>
</organism>
<evidence type="ECO:0000256" key="6">
    <source>
        <dbReference type="ARBA" id="ARBA00022692"/>
    </source>
</evidence>
<evidence type="ECO:0000256" key="3">
    <source>
        <dbReference type="ARBA" id="ARBA00012438"/>
    </source>
</evidence>